<dbReference type="Gene3D" id="3.30.70.270">
    <property type="match status" value="1"/>
</dbReference>
<accession>A0A858C024</accession>
<evidence type="ECO:0000256" key="3">
    <source>
        <dbReference type="PROSITE-ProRule" id="PRU00169"/>
    </source>
</evidence>
<dbReference type="GO" id="GO:0005886">
    <property type="term" value="C:plasma membrane"/>
    <property type="evidence" value="ECO:0007669"/>
    <property type="project" value="TreeGrafter"/>
</dbReference>
<dbReference type="KEGG" id="abut:Ami103574_14320"/>
<reference evidence="6 7" key="1">
    <citation type="submission" date="2020-02" db="EMBL/GenBank/DDBJ databases">
        <authorList>
            <person name="Kim Y.B."/>
            <person name="Roh S.W."/>
        </authorList>
    </citation>
    <scope>NUCLEOTIDE SEQUENCE [LARGE SCALE GENOMIC DNA]</scope>
    <source>
        <strain evidence="6 7">DSM 103574</strain>
    </source>
</reference>
<feature type="modified residue" description="4-aspartylphosphate" evidence="3">
    <location>
        <position position="51"/>
    </location>
</feature>
<evidence type="ECO:0000259" key="5">
    <source>
        <dbReference type="PROSITE" id="PS50887"/>
    </source>
</evidence>
<dbReference type="NCBIfam" id="TIGR00254">
    <property type="entry name" value="GGDEF"/>
    <property type="match status" value="1"/>
</dbReference>
<dbReference type="FunFam" id="3.30.70.270:FF:000001">
    <property type="entry name" value="Diguanylate cyclase domain protein"/>
    <property type="match status" value="1"/>
</dbReference>
<dbReference type="SMART" id="SM00267">
    <property type="entry name" value="GGDEF"/>
    <property type="match status" value="1"/>
</dbReference>
<proteinExistence type="predicted"/>
<dbReference type="AlphaFoldDB" id="A0A858C024"/>
<evidence type="ECO:0000313" key="7">
    <source>
        <dbReference type="Proteomes" id="UP000466848"/>
    </source>
</evidence>
<dbReference type="CDD" id="cd01949">
    <property type="entry name" value="GGDEF"/>
    <property type="match status" value="1"/>
</dbReference>
<dbReference type="InterPro" id="IPR029787">
    <property type="entry name" value="Nucleotide_cyclase"/>
</dbReference>
<dbReference type="GO" id="GO:0052621">
    <property type="term" value="F:diguanylate cyclase activity"/>
    <property type="evidence" value="ECO:0007669"/>
    <property type="project" value="TreeGrafter"/>
</dbReference>
<dbReference type="PANTHER" id="PTHR45138:SF9">
    <property type="entry name" value="DIGUANYLATE CYCLASE DGCM-RELATED"/>
    <property type="match status" value="1"/>
</dbReference>
<dbReference type="GO" id="GO:0000160">
    <property type="term" value="P:phosphorelay signal transduction system"/>
    <property type="evidence" value="ECO:0007669"/>
    <property type="project" value="InterPro"/>
</dbReference>
<dbReference type="InterPro" id="IPR001789">
    <property type="entry name" value="Sig_transdc_resp-reg_receiver"/>
</dbReference>
<dbReference type="Pfam" id="PF00990">
    <property type="entry name" value="GGDEF"/>
    <property type="match status" value="1"/>
</dbReference>
<evidence type="ECO:0000313" key="6">
    <source>
        <dbReference type="EMBL" id="QIB70394.1"/>
    </source>
</evidence>
<dbReference type="InterPro" id="IPR050469">
    <property type="entry name" value="Diguanylate_Cyclase"/>
</dbReference>
<feature type="domain" description="GGDEF" evidence="5">
    <location>
        <begin position="161"/>
        <end position="300"/>
    </location>
</feature>
<dbReference type="RefSeq" id="WP_163067632.1">
    <property type="nucleotide sequence ID" value="NZ_CP048649.1"/>
</dbReference>
<dbReference type="Proteomes" id="UP000466848">
    <property type="component" value="Chromosome"/>
</dbReference>
<evidence type="ECO:0000259" key="4">
    <source>
        <dbReference type="PROSITE" id="PS50110"/>
    </source>
</evidence>
<organism evidence="6 7">
    <name type="scientific">Aminipila butyrica</name>
    <dbReference type="NCBI Taxonomy" id="433296"/>
    <lineage>
        <taxon>Bacteria</taxon>
        <taxon>Bacillati</taxon>
        <taxon>Bacillota</taxon>
        <taxon>Clostridia</taxon>
        <taxon>Peptostreptococcales</taxon>
        <taxon>Anaerovoracaceae</taxon>
        <taxon>Aminipila</taxon>
    </lineage>
</organism>
<evidence type="ECO:0000256" key="1">
    <source>
        <dbReference type="ARBA" id="ARBA00018672"/>
    </source>
</evidence>
<dbReference type="InterPro" id="IPR011006">
    <property type="entry name" value="CheY-like_superfamily"/>
</dbReference>
<name>A0A858C024_9FIRM</name>
<dbReference type="GO" id="GO:0043709">
    <property type="term" value="P:cell adhesion involved in single-species biofilm formation"/>
    <property type="evidence" value="ECO:0007669"/>
    <property type="project" value="TreeGrafter"/>
</dbReference>
<dbReference type="PANTHER" id="PTHR45138">
    <property type="entry name" value="REGULATORY COMPONENTS OF SENSORY TRANSDUCTION SYSTEM"/>
    <property type="match status" value="1"/>
</dbReference>
<dbReference type="SUPFAM" id="SSF52172">
    <property type="entry name" value="CheY-like"/>
    <property type="match status" value="1"/>
</dbReference>
<dbReference type="PROSITE" id="PS50110">
    <property type="entry name" value="RESPONSE_REGULATORY"/>
    <property type="match status" value="1"/>
</dbReference>
<evidence type="ECO:0000256" key="2">
    <source>
        <dbReference type="ARBA" id="ARBA00024867"/>
    </source>
</evidence>
<dbReference type="PROSITE" id="PS50887">
    <property type="entry name" value="GGDEF"/>
    <property type="match status" value="1"/>
</dbReference>
<keyword evidence="3" id="KW-0597">Phosphoprotein</keyword>
<dbReference type="Pfam" id="PF00072">
    <property type="entry name" value="Response_reg"/>
    <property type="match status" value="1"/>
</dbReference>
<dbReference type="InterPro" id="IPR043128">
    <property type="entry name" value="Rev_trsase/Diguanyl_cyclase"/>
</dbReference>
<dbReference type="GO" id="GO:1902201">
    <property type="term" value="P:negative regulation of bacterial-type flagellum-dependent cell motility"/>
    <property type="evidence" value="ECO:0007669"/>
    <property type="project" value="TreeGrafter"/>
</dbReference>
<gene>
    <name evidence="6" type="ORF">Ami103574_14320</name>
</gene>
<dbReference type="InterPro" id="IPR000160">
    <property type="entry name" value="GGDEF_dom"/>
</dbReference>
<comment type="function">
    <text evidence="2">May play the central regulatory role in sporulation. It may be an element of the effector pathway responsible for the activation of sporulation genes in response to nutritional stress. Spo0A may act in concert with spo0H (a sigma factor) to control the expression of some genes that are critical to the sporulation process.</text>
</comment>
<sequence length="300" mass="33993">METILIIDDSLFNIQLLKGILQKEYNIIYASEGKKGIEIARDMQPSLILLDIEMPGLNGFEVMERLQSSKETQQLPVVFLTGVDDTLTEEKAFFCGAVDYIRKPFSANVVCARVRTHINMFKYRKMLETQMYIDVLTGLYTRKHCLDYISRQWKHCIDNKLPFSLGIADIDFFKRVNDTYGHQEGDRVLNSVANVMKKALPEDNNYVARMGGEEFYLILVGEPKDRVTNIIQGTCLAVANNHIVKPCEEPGQEQEIKVTISIGGSTIVPSPRDSVEAFTAIADQMLYKAKGNGRNQVVWI</sequence>
<dbReference type="SMART" id="SM00448">
    <property type="entry name" value="REC"/>
    <property type="match status" value="1"/>
</dbReference>
<dbReference type="Gene3D" id="3.40.50.2300">
    <property type="match status" value="1"/>
</dbReference>
<dbReference type="SUPFAM" id="SSF55073">
    <property type="entry name" value="Nucleotide cyclase"/>
    <property type="match status" value="1"/>
</dbReference>
<keyword evidence="7" id="KW-1185">Reference proteome</keyword>
<feature type="domain" description="Response regulatory" evidence="4">
    <location>
        <begin position="3"/>
        <end position="118"/>
    </location>
</feature>
<protein>
    <recommendedName>
        <fullName evidence="1">Stage 0 sporulation protein A homolog</fullName>
    </recommendedName>
</protein>
<dbReference type="EMBL" id="CP048649">
    <property type="protein sequence ID" value="QIB70394.1"/>
    <property type="molecule type" value="Genomic_DNA"/>
</dbReference>